<dbReference type="GO" id="GO:0003676">
    <property type="term" value="F:nucleic acid binding"/>
    <property type="evidence" value="ECO:0007669"/>
    <property type="project" value="InterPro"/>
</dbReference>
<dbReference type="OrthoDB" id="693830at2759"/>
<comment type="similarity">
    <text evidence="1">Belongs to the mTERF family.</text>
</comment>
<comment type="caution">
    <text evidence="4">The sequence shown here is derived from an EMBL/GenBank/DDBJ whole genome shotgun (WGS) entry which is preliminary data.</text>
</comment>
<protein>
    <submittedName>
        <fullName evidence="4">Uncharacterized protein</fullName>
    </submittedName>
</protein>
<dbReference type="GO" id="GO:0006353">
    <property type="term" value="P:DNA-templated transcription termination"/>
    <property type="evidence" value="ECO:0007669"/>
    <property type="project" value="UniProtKB-KW"/>
</dbReference>
<keyword evidence="2" id="KW-0804">Transcription</keyword>
<keyword evidence="3" id="KW-0809">Transit peptide</keyword>
<dbReference type="Proteomes" id="UP000479710">
    <property type="component" value="Unassembled WGS sequence"/>
</dbReference>
<dbReference type="PANTHER" id="PTHR13068:SF39">
    <property type="entry name" value="OS02G0749900 PROTEIN"/>
    <property type="match status" value="1"/>
</dbReference>
<keyword evidence="2" id="KW-0805">Transcription regulation</keyword>
<proteinExistence type="inferred from homology"/>
<dbReference type="EMBL" id="SPHZ02000001">
    <property type="protein sequence ID" value="KAF0933031.1"/>
    <property type="molecule type" value="Genomic_DNA"/>
</dbReference>
<evidence type="ECO:0000256" key="1">
    <source>
        <dbReference type="ARBA" id="ARBA00007692"/>
    </source>
</evidence>
<gene>
    <name evidence="4" type="ORF">E2562_013786</name>
</gene>
<accession>A0A6G1F844</accession>
<evidence type="ECO:0000256" key="2">
    <source>
        <dbReference type="ARBA" id="ARBA00022472"/>
    </source>
</evidence>
<dbReference type="Gene3D" id="1.25.70.10">
    <property type="entry name" value="Transcription termination factor 3, mitochondrial"/>
    <property type="match status" value="1"/>
</dbReference>
<organism evidence="4 5">
    <name type="scientific">Oryza meyeriana var. granulata</name>
    <dbReference type="NCBI Taxonomy" id="110450"/>
    <lineage>
        <taxon>Eukaryota</taxon>
        <taxon>Viridiplantae</taxon>
        <taxon>Streptophyta</taxon>
        <taxon>Embryophyta</taxon>
        <taxon>Tracheophyta</taxon>
        <taxon>Spermatophyta</taxon>
        <taxon>Magnoliopsida</taxon>
        <taxon>Liliopsida</taxon>
        <taxon>Poales</taxon>
        <taxon>Poaceae</taxon>
        <taxon>BOP clade</taxon>
        <taxon>Oryzoideae</taxon>
        <taxon>Oryzeae</taxon>
        <taxon>Oryzinae</taxon>
        <taxon>Oryza</taxon>
        <taxon>Oryza meyeriana</taxon>
    </lineage>
</organism>
<dbReference type="Pfam" id="PF02536">
    <property type="entry name" value="mTERF"/>
    <property type="match status" value="1"/>
</dbReference>
<evidence type="ECO:0000256" key="3">
    <source>
        <dbReference type="ARBA" id="ARBA00022946"/>
    </source>
</evidence>
<reference evidence="4 5" key="1">
    <citation type="submission" date="2019-11" db="EMBL/GenBank/DDBJ databases">
        <title>Whole genome sequence of Oryza granulata.</title>
        <authorList>
            <person name="Li W."/>
        </authorList>
    </citation>
    <scope>NUCLEOTIDE SEQUENCE [LARGE SCALE GENOMIC DNA]</scope>
    <source>
        <strain evidence="5">cv. Menghai</strain>
        <tissue evidence="4">Leaf</tissue>
    </source>
</reference>
<evidence type="ECO:0000313" key="5">
    <source>
        <dbReference type="Proteomes" id="UP000479710"/>
    </source>
</evidence>
<evidence type="ECO:0000313" key="4">
    <source>
        <dbReference type="EMBL" id="KAF0933031.1"/>
    </source>
</evidence>
<sequence>MLPSLKTLLARIHAVPFALASSSSLHRLQLLSNAAGFDANDYLVTTCGLTLAQACKASKYVSHLKSPSNPDAVRAFLAGIGLSKAAAATVLAKHPQILCSKVDKTLTPLIAQLREIGLSPPQMSRLVALVPTIFANPGRVRRIGTTY</sequence>
<dbReference type="PANTHER" id="PTHR13068">
    <property type="entry name" value="CGI-12 PROTEIN-RELATED"/>
    <property type="match status" value="1"/>
</dbReference>
<dbReference type="InterPro" id="IPR038538">
    <property type="entry name" value="MTERF_sf"/>
</dbReference>
<dbReference type="InterPro" id="IPR003690">
    <property type="entry name" value="MTERF"/>
</dbReference>
<keyword evidence="2" id="KW-0806">Transcription termination</keyword>
<dbReference type="AlphaFoldDB" id="A0A6G1F844"/>
<keyword evidence="5" id="KW-1185">Reference proteome</keyword>
<name>A0A6G1F844_9ORYZ</name>